<comment type="caution">
    <text evidence="3">The sequence shown here is derived from an EMBL/GenBank/DDBJ whole genome shotgun (WGS) entry which is preliminary data.</text>
</comment>
<dbReference type="Gene3D" id="2.60.40.10">
    <property type="entry name" value="Immunoglobulins"/>
    <property type="match status" value="1"/>
</dbReference>
<reference evidence="3 4" key="1">
    <citation type="journal article" date="2016" name="Genome Biol. Evol.">
        <title>Gene Family Evolution Reflects Adaptation to Soil Environmental Stressors in the Genome of the Collembolan Orchesella cincta.</title>
        <authorList>
            <person name="Faddeeva-Vakhrusheva A."/>
            <person name="Derks M.F."/>
            <person name="Anvar S.Y."/>
            <person name="Agamennone V."/>
            <person name="Suring W."/>
            <person name="Smit S."/>
            <person name="van Straalen N.M."/>
            <person name="Roelofs D."/>
        </authorList>
    </citation>
    <scope>NUCLEOTIDE SEQUENCE [LARGE SCALE GENOMIC DNA]</scope>
    <source>
        <tissue evidence="3">Mixed pool</tissue>
    </source>
</reference>
<gene>
    <name evidence="3" type="ORF">Ocin01_05209</name>
</gene>
<dbReference type="InterPro" id="IPR003599">
    <property type="entry name" value="Ig_sub"/>
</dbReference>
<dbReference type="OMA" id="CKANRGN"/>
<dbReference type="SMART" id="SM00409">
    <property type="entry name" value="IG"/>
    <property type="match status" value="2"/>
</dbReference>
<dbReference type="InterPro" id="IPR036179">
    <property type="entry name" value="Ig-like_dom_sf"/>
</dbReference>
<dbReference type="STRING" id="48709.A0A1D2N8R6"/>
<dbReference type="OrthoDB" id="5970915at2759"/>
<dbReference type="EMBL" id="LJIJ01000150">
    <property type="protein sequence ID" value="ODN01475.1"/>
    <property type="molecule type" value="Genomic_DNA"/>
</dbReference>
<accession>A0A1D2N8R6</accession>
<evidence type="ECO:0000256" key="1">
    <source>
        <dbReference type="SAM" id="Phobius"/>
    </source>
</evidence>
<protein>
    <submittedName>
        <fullName evidence="3">Basigin</fullName>
    </submittedName>
</protein>
<evidence type="ECO:0000259" key="2">
    <source>
        <dbReference type="PROSITE" id="PS50835"/>
    </source>
</evidence>
<dbReference type="InterPro" id="IPR007110">
    <property type="entry name" value="Ig-like_dom"/>
</dbReference>
<evidence type="ECO:0000313" key="3">
    <source>
        <dbReference type="EMBL" id="ODN01475.1"/>
    </source>
</evidence>
<sequence>MGTASANQPINVTIEDSVSGPDSMGVKVYRKFVERERAIELVCKAPVPNAQMTWFRIKDDKGEENMADVCIGADVELLAKEIKKPPPHCTVKVGAASTEASTLTLRINRARKGNEILKTISDFRKYVCRAVKEGNQDGQAYVEIYERVSADRKFDKGERSVSVIEGNELRIYCDVHGVDKNEFDNGNTKLTWTKDGQQLQLEEIKNIKRIGEYNEDAGRGRPFRVGFLYDMAEPEHRGQYVCQVVRSHAPDQETHKNGTATQVSFEYYVRVKDKLGALWPFLGICGEVVILCTIILIYEKRRNKQELDESDTDGSPDQ</sequence>
<dbReference type="SUPFAM" id="SSF48726">
    <property type="entry name" value="Immunoglobulin"/>
    <property type="match status" value="1"/>
</dbReference>
<keyword evidence="1" id="KW-0812">Transmembrane</keyword>
<proteinExistence type="predicted"/>
<feature type="domain" description="Ig-like" evidence="2">
    <location>
        <begin position="21"/>
        <end position="145"/>
    </location>
</feature>
<organism evidence="3 4">
    <name type="scientific">Orchesella cincta</name>
    <name type="common">Springtail</name>
    <name type="synonym">Podura cincta</name>
    <dbReference type="NCBI Taxonomy" id="48709"/>
    <lineage>
        <taxon>Eukaryota</taxon>
        <taxon>Metazoa</taxon>
        <taxon>Ecdysozoa</taxon>
        <taxon>Arthropoda</taxon>
        <taxon>Hexapoda</taxon>
        <taxon>Collembola</taxon>
        <taxon>Entomobryomorpha</taxon>
        <taxon>Entomobryoidea</taxon>
        <taxon>Orchesellidae</taxon>
        <taxon>Orchesellinae</taxon>
        <taxon>Orchesella</taxon>
    </lineage>
</organism>
<dbReference type="PROSITE" id="PS50835">
    <property type="entry name" value="IG_LIKE"/>
    <property type="match status" value="2"/>
</dbReference>
<keyword evidence="1" id="KW-0472">Membrane</keyword>
<evidence type="ECO:0000313" key="4">
    <source>
        <dbReference type="Proteomes" id="UP000094527"/>
    </source>
</evidence>
<dbReference type="Proteomes" id="UP000094527">
    <property type="component" value="Unassembled WGS sequence"/>
</dbReference>
<dbReference type="InterPro" id="IPR013783">
    <property type="entry name" value="Ig-like_fold"/>
</dbReference>
<keyword evidence="4" id="KW-1185">Reference proteome</keyword>
<feature type="transmembrane region" description="Helical" evidence="1">
    <location>
        <begin position="277"/>
        <end position="298"/>
    </location>
</feature>
<name>A0A1D2N8R6_ORCCI</name>
<dbReference type="AlphaFoldDB" id="A0A1D2N8R6"/>
<feature type="domain" description="Ig-like" evidence="2">
    <location>
        <begin position="146"/>
        <end position="264"/>
    </location>
</feature>
<keyword evidence="1" id="KW-1133">Transmembrane helix</keyword>